<protein>
    <submittedName>
        <fullName evidence="1">Uncharacterized protein</fullName>
    </submittedName>
</protein>
<reference evidence="1 2" key="1">
    <citation type="submission" date="2020-10" db="EMBL/GenBank/DDBJ databases">
        <title>Complete genome sequence of Cupriavidus basilensis CCUG 49340T.</title>
        <authorList>
            <person name="Salva-Serra F."/>
            <person name="Donoso R.A."/>
            <person name="Cho K.H."/>
            <person name="Yoo J.A."/>
            <person name="Lee K."/>
            <person name="Yoon S.-H."/>
            <person name="Perez-Pantoja D."/>
            <person name="Moore E.R.B."/>
        </authorList>
    </citation>
    <scope>NUCLEOTIDE SEQUENCE [LARGE SCALE GENOMIC DNA]</scope>
    <source>
        <strain evidence="2">CCUG 49340</strain>
    </source>
</reference>
<dbReference type="AlphaFoldDB" id="A0A643FY96"/>
<proteinExistence type="predicted"/>
<sequence length="248" mass="27165">MNPKINWLKTIQHSYVSAFQVLTALPRLVGLTVAVLSAVSCWISRLRDGGMSTMDLLVLFTGLQTIVAAPLQLGGYRLLLLGKTTKSWSSKTTEFFLLTVAESTGNFLAMLFLTVWVLISPTWGVVAIALVLAISSCFLYARLTLMLPALAIDARNASFRQIWDMSRGRVWSVLATITVTTFPVYVVLHFFPVSNPTEAFRNITLLDAVLYSMVCVSSNLLSIGALAALYRWLAPTPANQCADAAQLL</sequence>
<dbReference type="RefSeq" id="WP_150986112.1">
    <property type="nucleotide sequence ID" value="NZ_CP062804.1"/>
</dbReference>
<evidence type="ECO:0000313" key="1">
    <source>
        <dbReference type="EMBL" id="QOT79240.1"/>
    </source>
</evidence>
<dbReference type="GeneID" id="98405454"/>
<name>A0A643FY96_9BURK</name>
<organism evidence="1 2">
    <name type="scientific">Cupriavidus basilensis</name>
    <dbReference type="NCBI Taxonomy" id="68895"/>
    <lineage>
        <taxon>Bacteria</taxon>
        <taxon>Pseudomonadati</taxon>
        <taxon>Pseudomonadota</taxon>
        <taxon>Betaproteobacteria</taxon>
        <taxon>Burkholderiales</taxon>
        <taxon>Burkholderiaceae</taxon>
        <taxon>Cupriavidus</taxon>
    </lineage>
</organism>
<dbReference type="Proteomes" id="UP000397656">
    <property type="component" value="Chromosome 2"/>
</dbReference>
<evidence type="ECO:0000313" key="2">
    <source>
        <dbReference type="Proteomes" id="UP000397656"/>
    </source>
</evidence>
<gene>
    <name evidence="1" type="ORF">F7R26_031315</name>
</gene>
<accession>A0A643FY96</accession>
<dbReference type="EMBL" id="CP062804">
    <property type="protein sequence ID" value="QOT79240.1"/>
    <property type="molecule type" value="Genomic_DNA"/>
</dbReference>